<gene>
    <name evidence="1" type="ORF">QO011_005400</name>
</gene>
<dbReference type="Proteomes" id="UP001242480">
    <property type="component" value="Unassembled WGS sequence"/>
</dbReference>
<dbReference type="InterPro" id="IPR009394">
    <property type="entry name" value="MmcB-like"/>
</dbReference>
<dbReference type="Pfam" id="PF06319">
    <property type="entry name" value="MmcB-like"/>
    <property type="match status" value="1"/>
</dbReference>
<protein>
    <recommendedName>
        <fullName evidence="3">DNA repair protein MmcB-related protein</fullName>
    </recommendedName>
</protein>
<sequence length="166" mass="17879">MARIAIIGSIEVPELPVDGRQSPMALAIRRGAGRALYQHGFVVVPELVLPGGRRADLAAIGAKGEIWIVEIKSSVVDFQVDGKWPSYRAHCDRLFFAVAPDFPAEILPPDTGLIVADAYGGALVREAPEHRLGTVARKAMTFLLARTASARLHQAMDPDGILADFL</sequence>
<name>A0ABU0JDN5_9HYPH</name>
<accession>A0ABU0JDN5</accession>
<proteinExistence type="predicted"/>
<reference evidence="1 2" key="1">
    <citation type="submission" date="2023-07" db="EMBL/GenBank/DDBJ databases">
        <title>Genomic Encyclopedia of Type Strains, Phase IV (KMG-IV): sequencing the most valuable type-strain genomes for metagenomic binning, comparative biology and taxonomic classification.</title>
        <authorList>
            <person name="Goeker M."/>
        </authorList>
    </citation>
    <scope>NUCLEOTIDE SEQUENCE [LARGE SCALE GENOMIC DNA]</scope>
    <source>
        <strain evidence="1 2">DSM 19619</strain>
    </source>
</reference>
<evidence type="ECO:0000313" key="1">
    <source>
        <dbReference type="EMBL" id="MDQ0472371.1"/>
    </source>
</evidence>
<dbReference type="EMBL" id="JAUSVX010000012">
    <property type="protein sequence ID" value="MDQ0472371.1"/>
    <property type="molecule type" value="Genomic_DNA"/>
</dbReference>
<evidence type="ECO:0000313" key="2">
    <source>
        <dbReference type="Proteomes" id="UP001242480"/>
    </source>
</evidence>
<organism evidence="1 2">
    <name type="scientific">Labrys wisconsinensis</name>
    <dbReference type="NCBI Taxonomy" id="425677"/>
    <lineage>
        <taxon>Bacteria</taxon>
        <taxon>Pseudomonadati</taxon>
        <taxon>Pseudomonadota</taxon>
        <taxon>Alphaproteobacteria</taxon>
        <taxon>Hyphomicrobiales</taxon>
        <taxon>Xanthobacteraceae</taxon>
        <taxon>Labrys</taxon>
    </lineage>
</organism>
<keyword evidence="2" id="KW-1185">Reference proteome</keyword>
<evidence type="ECO:0008006" key="3">
    <source>
        <dbReference type="Google" id="ProtNLM"/>
    </source>
</evidence>
<comment type="caution">
    <text evidence="1">The sequence shown here is derived from an EMBL/GenBank/DDBJ whole genome shotgun (WGS) entry which is preliminary data.</text>
</comment>
<dbReference type="PIRSF" id="PIRSF031796">
    <property type="entry name" value="UPC031796"/>
    <property type="match status" value="1"/>
</dbReference>
<dbReference type="RefSeq" id="WP_307279114.1">
    <property type="nucleotide sequence ID" value="NZ_JAUSVX010000012.1"/>
</dbReference>